<accession>A0A8J5GD15</accession>
<dbReference type="InterPro" id="IPR005113">
    <property type="entry name" value="uDENN_dom"/>
</dbReference>
<dbReference type="Proteomes" id="UP000734854">
    <property type="component" value="Unassembled WGS sequence"/>
</dbReference>
<feature type="compositionally biased region" description="Acidic residues" evidence="1">
    <location>
        <begin position="1"/>
        <end position="11"/>
    </location>
</feature>
<feature type="region of interest" description="Disordered" evidence="1">
    <location>
        <begin position="377"/>
        <end position="431"/>
    </location>
</feature>
<evidence type="ECO:0000256" key="1">
    <source>
        <dbReference type="SAM" id="MobiDB-lite"/>
    </source>
</evidence>
<dbReference type="EMBL" id="JACMSC010000010">
    <property type="protein sequence ID" value="KAG6504921.1"/>
    <property type="molecule type" value="Genomic_DNA"/>
</dbReference>
<feature type="compositionally biased region" description="Basic and acidic residues" evidence="1">
    <location>
        <begin position="400"/>
        <end position="413"/>
    </location>
</feature>
<feature type="domain" description="uDENN" evidence="3">
    <location>
        <begin position="177"/>
        <end position="254"/>
    </location>
</feature>
<dbReference type="Pfam" id="PF03456">
    <property type="entry name" value="uDENN"/>
    <property type="match status" value="1"/>
</dbReference>
<feature type="domain" description="cDENN" evidence="2">
    <location>
        <begin position="706"/>
        <end position="752"/>
    </location>
</feature>
<feature type="region of interest" description="Disordered" evidence="1">
    <location>
        <begin position="929"/>
        <end position="1012"/>
    </location>
</feature>
<dbReference type="Gene3D" id="3.40.50.11500">
    <property type="match status" value="1"/>
</dbReference>
<dbReference type="AlphaFoldDB" id="A0A8J5GD15"/>
<feature type="region of interest" description="Disordered" evidence="1">
    <location>
        <begin position="1"/>
        <end position="55"/>
    </location>
</feature>
<sequence length="1012" mass="111673">MEETEPLEAAEAEVAAASDGPPTGASTAAGTAPLPPSDGSSTMPQIRQVRHARSSSFQRWRSQMLRAWKWGPGNGGSGLAGGGREQSLKAMVNFEMMVNQKRQWYQIKAKARDHSQNKEPMSLYEHFFIVGLHSNANVEAVEAAFAKRKIWESEVAKSEILDLRKHQYHGCMPTLEPQILFKYPPGKRATMREYEVPTFCFPEGVKARLIQRTPSMSDLNEIVFGQEHLSSDDFAFVFCLKSSDNAPLYGVCLHIQEIVQRAPGILGAVSPLPHSSCKSSRFLVAAPRCYCLLTRVPFFELHYEMLNSIIAQERLDRITHYVSEMALTESISHGVSCFEQLSENSEQLFSTWMDYAIPVDTVSGLVSSSVIPVEREVSSSPYRSLEPQSPESVSASDASDFSHLRELDRETRRTGPIYDDNTSETSGSRSDSFERLNGCFENGHASPDIGMSYACASGKLQRVESLESVYSGLDSSFRSVGSDDDEEEELNSKNETNVADEKVMEWAKANNNEPLQIVCGYHALPLPPRGGEIIFHPLDHLQPIKYCRPGMSSLGLDAAFADVVPLSPKEVNEILKPRLFNKVNARLAAAEEALALSIWTTATICRALSLESVGTLYFFYRNLTTSLSDFGTLSWSFIGKTSCCHMPKFVLLKQLQGMLSAIVLSIIPMIRPFQWHSLFLPLLEEVACLNLNGVFLMIPCEKGGEKWEVRKVEILPRKMLDFVDAPVPYIVGLMHKPTDIQMKISNLVQINVYKDKVKSCSLPQLPRYKELISDLGPIHARFSSENPIAKRHPVYKCSEVQAEAARQFLDAMASYLESFCSNLRSHTITNVQSNNDKVSLLLKDSFVDSFPAKDRPFIKCANLDKELHQWFFLAAHLQDPAVGVGVDGGGEGGAACRAVLRHEAAGLVPDAAGVAQRLESLRSRAPLRRLLRQAVPTPPPLRGPGLPRGRGGGRLRRDGRQRPPPPRPSFAPRPRRRGEGRGGGQDGNRARALPDGGAAVAPAPSAAAAAAE</sequence>
<feature type="compositionally biased region" description="Low complexity" evidence="1">
    <location>
        <begin position="998"/>
        <end position="1012"/>
    </location>
</feature>
<evidence type="ECO:0000313" key="5">
    <source>
        <dbReference type="Proteomes" id="UP000734854"/>
    </source>
</evidence>
<gene>
    <name evidence="4" type="ORF">ZIOFF_037269</name>
</gene>
<evidence type="ECO:0000313" key="4">
    <source>
        <dbReference type="EMBL" id="KAG6504921.1"/>
    </source>
</evidence>
<feature type="compositionally biased region" description="Polar residues" evidence="1">
    <location>
        <begin position="378"/>
        <end position="399"/>
    </location>
</feature>
<feature type="region of interest" description="Disordered" evidence="1">
    <location>
        <begin position="476"/>
        <end position="496"/>
    </location>
</feature>
<evidence type="ECO:0008006" key="6">
    <source>
        <dbReference type="Google" id="ProtNLM"/>
    </source>
</evidence>
<dbReference type="PANTHER" id="PTHR15288:SF0">
    <property type="entry name" value="UDENN DOMAIN-CONTAINING PROTEIN"/>
    <property type="match status" value="1"/>
</dbReference>
<organism evidence="4 5">
    <name type="scientific">Zingiber officinale</name>
    <name type="common">Ginger</name>
    <name type="synonym">Amomum zingiber</name>
    <dbReference type="NCBI Taxonomy" id="94328"/>
    <lineage>
        <taxon>Eukaryota</taxon>
        <taxon>Viridiplantae</taxon>
        <taxon>Streptophyta</taxon>
        <taxon>Embryophyta</taxon>
        <taxon>Tracheophyta</taxon>
        <taxon>Spermatophyta</taxon>
        <taxon>Magnoliopsida</taxon>
        <taxon>Liliopsida</taxon>
        <taxon>Zingiberales</taxon>
        <taxon>Zingiberaceae</taxon>
        <taxon>Zingiber</taxon>
    </lineage>
</organism>
<keyword evidence="5" id="KW-1185">Reference proteome</keyword>
<name>A0A8J5GD15_ZINOF</name>
<reference evidence="4 5" key="1">
    <citation type="submission" date="2020-08" db="EMBL/GenBank/DDBJ databases">
        <title>Plant Genome Project.</title>
        <authorList>
            <person name="Zhang R.-G."/>
        </authorList>
    </citation>
    <scope>NUCLEOTIDE SEQUENCE [LARGE SCALE GENOMIC DNA]</scope>
    <source>
        <tissue evidence="4">Rhizome</tissue>
    </source>
</reference>
<dbReference type="Gene3D" id="3.30.450.200">
    <property type="match status" value="1"/>
</dbReference>
<protein>
    <recommendedName>
        <fullName evidence="6">UDENN domain-containing protein</fullName>
    </recommendedName>
</protein>
<dbReference type="InterPro" id="IPR051942">
    <property type="entry name" value="DENN_domain_containing_2"/>
</dbReference>
<dbReference type="PANTHER" id="PTHR15288">
    <property type="entry name" value="DENN DOMAIN-CONTAINING PROTEIN 2"/>
    <property type="match status" value="1"/>
</dbReference>
<feature type="compositionally biased region" description="Pro residues" evidence="1">
    <location>
        <begin position="962"/>
        <end position="971"/>
    </location>
</feature>
<feature type="compositionally biased region" description="Low complexity" evidence="1">
    <location>
        <begin position="12"/>
        <end position="32"/>
    </location>
</feature>
<proteinExistence type="predicted"/>
<dbReference type="Pfam" id="PF02141">
    <property type="entry name" value="DENN"/>
    <property type="match status" value="1"/>
</dbReference>
<evidence type="ECO:0000259" key="2">
    <source>
        <dbReference type="Pfam" id="PF02141"/>
    </source>
</evidence>
<evidence type="ECO:0000259" key="3">
    <source>
        <dbReference type="Pfam" id="PF03456"/>
    </source>
</evidence>
<comment type="caution">
    <text evidence="4">The sequence shown here is derived from an EMBL/GenBank/DDBJ whole genome shotgun (WGS) entry which is preliminary data.</text>
</comment>
<dbReference type="InterPro" id="IPR043153">
    <property type="entry name" value="DENN_C"/>
</dbReference>
<dbReference type="InterPro" id="IPR001194">
    <property type="entry name" value="cDENN_dom"/>
</dbReference>